<dbReference type="Proteomes" id="UP000651482">
    <property type="component" value="Unassembled WGS sequence"/>
</dbReference>
<sequence>MNHPQTACCFTGHRNLPKNHLYALKRALPAAIEDCLEDGCFDFYCGGAVGFDTLAADAILHLRAQDPRIRLHLLLPHRHQADLFSPDDRIRYYDILSRADTAFFLSDTAVSGNMLRRNRALVNHSTRCISYCTRSSGGTAYTVAYAVSRGIPVYNLAEQISAWSIPPKR</sequence>
<accession>A0A926D910</accession>
<dbReference type="InterPro" id="IPR010697">
    <property type="entry name" value="YspA"/>
</dbReference>
<keyword evidence="2" id="KW-1185">Reference proteome</keyword>
<dbReference type="RefSeq" id="WP_249318836.1">
    <property type="nucleotide sequence ID" value="NZ_JACRSN010000006.1"/>
</dbReference>
<gene>
    <name evidence="1" type="ORF">IAG03_05445</name>
</gene>
<dbReference type="AlphaFoldDB" id="A0A926D910"/>
<dbReference type="Pfam" id="PF06908">
    <property type="entry name" value="YpsA"/>
    <property type="match status" value="1"/>
</dbReference>
<protein>
    <submittedName>
        <fullName evidence="1">DUF1273 family protein</fullName>
    </submittedName>
</protein>
<dbReference type="Gene3D" id="3.40.50.450">
    <property type="match status" value="1"/>
</dbReference>
<organism evidence="1 2">
    <name type="scientific">Yeguia hominis</name>
    <dbReference type="NCBI Taxonomy" id="2763662"/>
    <lineage>
        <taxon>Bacteria</taxon>
        <taxon>Bacillati</taxon>
        <taxon>Bacillota</taxon>
        <taxon>Clostridia</taxon>
        <taxon>Eubacteriales</taxon>
        <taxon>Yeguiaceae</taxon>
        <taxon>Yeguia</taxon>
    </lineage>
</organism>
<evidence type="ECO:0000313" key="1">
    <source>
        <dbReference type="EMBL" id="MBC8533456.1"/>
    </source>
</evidence>
<dbReference type="PANTHER" id="PTHR38440">
    <property type="entry name" value="UPF0398 PROTEIN YPSA"/>
    <property type="match status" value="1"/>
</dbReference>
<comment type="caution">
    <text evidence="1">The sequence shown here is derived from an EMBL/GenBank/DDBJ whole genome shotgun (WGS) entry which is preliminary data.</text>
</comment>
<name>A0A926D910_9FIRM</name>
<evidence type="ECO:0000313" key="2">
    <source>
        <dbReference type="Proteomes" id="UP000651482"/>
    </source>
</evidence>
<dbReference type="PANTHER" id="PTHR38440:SF1">
    <property type="entry name" value="UPF0398 PROTEIN SPR0331"/>
    <property type="match status" value="1"/>
</dbReference>
<dbReference type="EMBL" id="JACRSN010000006">
    <property type="protein sequence ID" value="MBC8533456.1"/>
    <property type="molecule type" value="Genomic_DNA"/>
</dbReference>
<reference evidence="1" key="1">
    <citation type="submission" date="2020-08" db="EMBL/GenBank/DDBJ databases">
        <title>Genome public.</title>
        <authorList>
            <person name="Liu C."/>
            <person name="Sun Q."/>
        </authorList>
    </citation>
    <scope>NUCLEOTIDE SEQUENCE</scope>
    <source>
        <strain evidence="1">NSJ-40</strain>
    </source>
</reference>
<dbReference type="SUPFAM" id="SSF102405">
    <property type="entry name" value="MCP/YpsA-like"/>
    <property type="match status" value="1"/>
</dbReference>
<proteinExistence type="predicted"/>